<proteinExistence type="predicted"/>
<dbReference type="EMBL" id="BRVO01000001">
    <property type="protein sequence ID" value="GLB47707.1"/>
    <property type="molecule type" value="Genomic_DNA"/>
</dbReference>
<evidence type="ECO:0000313" key="2">
    <source>
        <dbReference type="Proteomes" id="UP001143543"/>
    </source>
</evidence>
<sequence length="336" mass="37414">MAIVTAQDKHLSVEDSIYFSEPYPYVLPIMGAKVHSVKIRPPLPFGVMVNALAGYQKLALDNMAVGFGNYTNAGSPTMIDISDFVVFDETKAQTSTYNVRLDAWVLPFLNVYGIVGKTKKADININLEKPFPLSVSTEVTGTYVGYGAMLAGAVGPVFVSLDGNQTYSYNPRLDKPAKISLAGLRTGPVFKFNSKPEMNVSFWVGAMYNHFNGDTEGSIGALDLAPDAPAHINEMQTSLDNWYNNLGTVDQIKYAIPYNLLEEGLTRLEDDVENGYINYAFTKAIEHPWNMVVGGQYQYNYHWQLRAEIQFLGDRTAGLFSLNYRFGIRGKNWFSK</sequence>
<comment type="caution">
    <text evidence="1">The sequence shown here is derived from an EMBL/GenBank/DDBJ whole genome shotgun (WGS) entry which is preliminary data.</text>
</comment>
<reference evidence="1" key="1">
    <citation type="submission" date="2022-07" db="EMBL/GenBank/DDBJ databases">
        <title>Taxonomy of Novel Oxalotrophic and Methylotrophic Bacteria.</title>
        <authorList>
            <person name="Sahin N."/>
            <person name="Tani A."/>
        </authorList>
    </citation>
    <scope>NUCLEOTIDE SEQUENCE</scope>
    <source>
        <strain evidence="1">Y10</strain>
    </source>
</reference>
<organism evidence="1 2">
    <name type="scientific">Neptunitalea lumnitzerae</name>
    <dbReference type="NCBI Taxonomy" id="2965509"/>
    <lineage>
        <taxon>Bacteria</taxon>
        <taxon>Pseudomonadati</taxon>
        <taxon>Bacteroidota</taxon>
        <taxon>Flavobacteriia</taxon>
        <taxon>Flavobacteriales</taxon>
        <taxon>Flavobacteriaceae</taxon>
        <taxon>Neptunitalea</taxon>
    </lineage>
</organism>
<evidence type="ECO:0000313" key="1">
    <source>
        <dbReference type="EMBL" id="GLB47707.1"/>
    </source>
</evidence>
<accession>A0ABQ5MED0</accession>
<name>A0ABQ5MED0_9FLAO</name>
<keyword evidence="2" id="KW-1185">Reference proteome</keyword>
<protein>
    <submittedName>
        <fullName evidence="1">Uncharacterized protein</fullName>
    </submittedName>
</protein>
<gene>
    <name evidence="1" type="ORF">Y10_00750</name>
</gene>
<dbReference type="Proteomes" id="UP001143543">
    <property type="component" value="Unassembled WGS sequence"/>
</dbReference>